<feature type="compositionally biased region" description="Low complexity" evidence="1">
    <location>
        <begin position="421"/>
        <end position="432"/>
    </location>
</feature>
<dbReference type="GO" id="GO:0031123">
    <property type="term" value="P:RNA 3'-end processing"/>
    <property type="evidence" value="ECO:0007669"/>
    <property type="project" value="TreeGrafter"/>
</dbReference>
<proteinExistence type="predicted"/>
<dbReference type="Gene3D" id="1.10.1410.10">
    <property type="match status" value="1"/>
</dbReference>
<evidence type="ECO:0000259" key="2">
    <source>
        <dbReference type="Pfam" id="PF22600"/>
    </source>
</evidence>
<sequence>MSSFYTNDTLERCLRDILDVIKPLLGDVTTRYQIINEFKAVVESVESLRGATVEPFGSFVSNLYTRWGDLDISIEIPCGSLVSSAGKKSKQKFLRDVLKVLRSRGGVRNLEFIPNARVPLLIFVSNHQNISCDISISNLLGQIKSKFLLWITQIDERFRDMVLLIKEWAKSQQINDPKTGTLNSYSLCMLVIFHFQTCEPAILPPLHEIYAGNIVDDLTGSRVTAERNIQDTCTANIERYKRNRFGNVNKSSLSELFISFFQKFSRINMMALEQAICTYTGRWEHKRSNAKWTKTYPLLVEDPFERPENAARAVSMRQLIKISEAFERTYFKLVSSRDRNLLISSLVRPHISSELNTGTPHGNPISLHGGSGRYPPLLSRAVPPVQNQVRNMRYETNPSPMRYETNRYETNPSPMRYETNPSPSVPSRRPGSATHVQGGQQVWKPKYSAR</sequence>
<dbReference type="SUPFAM" id="SSF81631">
    <property type="entry name" value="PAP/OAS1 substrate-binding domain"/>
    <property type="match status" value="1"/>
</dbReference>
<name>A0A200QYP1_MACCD</name>
<dbReference type="InterPro" id="IPR043519">
    <property type="entry name" value="NT_sf"/>
</dbReference>
<feature type="region of interest" description="Disordered" evidence="1">
    <location>
        <begin position="390"/>
        <end position="450"/>
    </location>
</feature>
<feature type="compositionally biased region" description="Polar residues" evidence="1">
    <location>
        <begin position="390"/>
        <end position="399"/>
    </location>
</feature>
<dbReference type="STRING" id="56857.A0A200QYP1"/>
<dbReference type="PANTHER" id="PTHR12271">
    <property type="entry name" value="POLY A POLYMERASE CID PAP -RELATED"/>
    <property type="match status" value="1"/>
</dbReference>
<dbReference type="SUPFAM" id="SSF81301">
    <property type="entry name" value="Nucleotidyltransferase"/>
    <property type="match status" value="1"/>
</dbReference>
<dbReference type="GO" id="GO:0050265">
    <property type="term" value="F:RNA uridylyltransferase activity"/>
    <property type="evidence" value="ECO:0007669"/>
    <property type="project" value="TreeGrafter"/>
</dbReference>
<dbReference type="PANTHER" id="PTHR12271:SF123">
    <property type="entry name" value="PROTEIN HESO1"/>
    <property type="match status" value="1"/>
</dbReference>
<protein>
    <submittedName>
        <fullName evidence="3">PAP/25A-associated</fullName>
    </submittedName>
</protein>
<feature type="domain" description="Poly(A) RNA polymerase mitochondrial-like central palm" evidence="2">
    <location>
        <begin position="13"/>
        <end position="148"/>
    </location>
</feature>
<dbReference type="EMBL" id="MVGT01000753">
    <property type="protein sequence ID" value="OVA15576.1"/>
    <property type="molecule type" value="Genomic_DNA"/>
</dbReference>
<dbReference type="Proteomes" id="UP000195402">
    <property type="component" value="Unassembled WGS sequence"/>
</dbReference>
<dbReference type="OMA" id="SNMRWLP"/>
<dbReference type="Gene3D" id="3.30.460.10">
    <property type="entry name" value="Beta Polymerase, domain 2"/>
    <property type="match status" value="1"/>
</dbReference>
<gene>
    <name evidence="3" type="ORF">BVC80_9033g45</name>
</gene>
<evidence type="ECO:0000313" key="4">
    <source>
        <dbReference type="Proteomes" id="UP000195402"/>
    </source>
</evidence>
<evidence type="ECO:0000256" key="1">
    <source>
        <dbReference type="SAM" id="MobiDB-lite"/>
    </source>
</evidence>
<dbReference type="Pfam" id="PF22600">
    <property type="entry name" value="MTPAP-like_central"/>
    <property type="match status" value="1"/>
</dbReference>
<dbReference type="FunCoup" id="A0A200QYP1">
    <property type="interactions" value="2888"/>
</dbReference>
<dbReference type="InterPro" id="IPR054708">
    <property type="entry name" value="MTPAP-like_central"/>
</dbReference>
<keyword evidence="4" id="KW-1185">Reference proteome</keyword>
<organism evidence="3 4">
    <name type="scientific">Macleaya cordata</name>
    <name type="common">Five-seeded plume-poppy</name>
    <name type="synonym">Bocconia cordata</name>
    <dbReference type="NCBI Taxonomy" id="56857"/>
    <lineage>
        <taxon>Eukaryota</taxon>
        <taxon>Viridiplantae</taxon>
        <taxon>Streptophyta</taxon>
        <taxon>Embryophyta</taxon>
        <taxon>Tracheophyta</taxon>
        <taxon>Spermatophyta</taxon>
        <taxon>Magnoliopsida</taxon>
        <taxon>Ranunculales</taxon>
        <taxon>Papaveraceae</taxon>
        <taxon>Papaveroideae</taxon>
        <taxon>Macleaya</taxon>
    </lineage>
</organism>
<comment type="caution">
    <text evidence="3">The sequence shown here is derived from an EMBL/GenBank/DDBJ whole genome shotgun (WGS) entry which is preliminary data.</text>
</comment>
<accession>A0A200QYP1</accession>
<dbReference type="CDD" id="cd05402">
    <property type="entry name" value="NT_PAP_TUTase"/>
    <property type="match status" value="1"/>
</dbReference>
<dbReference type="OrthoDB" id="2274644at2759"/>
<dbReference type="AlphaFoldDB" id="A0A200QYP1"/>
<reference evidence="3 4" key="1">
    <citation type="journal article" date="2017" name="Mol. Plant">
        <title>The Genome of Medicinal Plant Macleaya cordata Provides New Insights into Benzylisoquinoline Alkaloids Metabolism.</title>
        <authorList>
            <person name="Liu X."/>
            <person name="Liu Y."/>
            <person name="Huang P."/>
            <person name="Ma Y."/>
            <person name="Qing Z."/>
            <person name="Tang Q."/>
            <person name="Cao H."/>
            <person name="Cheng P."/>
            <person name="Zheng Y."/>
            <person name="Yuan Z."/>
            <person name="Zhou Y."/>
            <person name="Liu J."/>
            <person name="Tang Z."/>
            <person name="Zhuo Y."/>
            <person name="Zhang Y."/>
            <person name="Yu L."/>
            <person name="Huang J."/>
            <person name="Yang P."/>
            <person name="Peng Q."/>
            <person name="Zhang J."/>
            <person name="Jiang W."/>
            <person name="Zhang Z."/>
            <person name="Lin K."/>
            <person name="Ro D.K."/>
            <person name="Chen X."/>
            <person name="Xiong X."/>
            <person name="Shang Y."/>
            <person name="Huang S."/>
            <person name="Zeng J."/>
        </authorList>
    </citation>
    <scope>NUCLEOTIDE SEQUENCE [LARGE SCALE GENOMIC DNA]</scope>
    <source>
        <strain evidence="4">cv. BLH2017</strain>
        <tissue evidence="3">Root</tissue>
    </source>
</reference>
<evidence type="ECO:0000313" key="3">
    <source>
        <dbReference type="EMBL" id="OVA15576.1"/>
    </source>
</evidence>
<dbReference type="InParanoid" id="A0A200QYP1"/>